<evidence type="ECO:0000256" key="6">
    <source>
        <dbReference type="ARBA" id="ARBA00023277"/>
    </source>
</evidence>
<comment type="caution">
    <text evidence="9">The sequence shown here is derived from an EMBL/GenBank/DDBJ whole genome shotgun (WGS) entry which is preliminary data.</text>
</comment>
<feature type="binding site" evidence="8">
    <location>
        <position position="40"/>
    </location>
    <ligand>
        <name>Mn(2+)</name>
        <dbReference type="ChEBI" id="CHEBI:29035"/>
        <label>1</label>
    </ligand>
</feature>
<evidence type="ECO:0000256" key="5">
    <source>
        <dbReference type="ARBA" id="ARBA00023211"/>
    </source>
</evidence>
<feature type="binding site" evidence="8">
    <location>
        <position position="223"/>
    </location>
    <ligand>
        <name>Mn(2+)</name>
        <dbReference type="ChEBI" id="CHEBI:29035"/>
        <label>2</label>
    </ligand>
</feature>
<keyword evidence="10" id="KW-1185">Reference proteome</keyword>
<proteinExistence type="inferred from homology"/>
<dbReference type="NCBIfam" id="TIGR00330">
    <property type="entry name" value="glpX"/>
    <property type="match status" value="1"/>
</dbReference>
<keyword evidence="3 8" id="KW-0479">Metal-binding</keyword>
<dbReference type="GO" id="GO:0005829">
    <property type="term" value="C:cytosol"/>
    <property type="evidence" value="ECO:0007669"/>
    <property type="project" value="TreeGrafter"/>
</dbReference>
<dbReference type="GO" id="GO:0006071">
    <property type="term" value="P:glycerol metabolic process"/>
    <property type="evidence" value="ECO:0007669"/>
    <property type="project" value="InterPro"/>
</dbReference>
<dbReference type="Gene3D" id="3.30.540.10">
    <property type="entry name" value="Fructose-1,6-Bisphosphatase, subunit A, domain 1"/>
    <property type="match status" value="1"/>
</dbReference>
<dbReference type="Gene3D" id="3.40.190.90">
    <property type="match status" value="1"/>
</dbReference>
<dbReference type="PANTHER" id="PTHR30447">
    <property type="entry name" value="FRUCTOSE-1,6-BISPHOSPHATASE CLASS 2"/>
    <property type="match status" value="1"/>
</dbReference>
<protein>
    <recommendedName>
        <fullName evidence="7">Fructose-1,6-bisphosphatase</fullName>
    </recommendedName>
</protein>
<sequence>MMTMTGGNAPLFLYALRTVTEGAASAAYDWIGRGRKEDGDGAAVDAMRAALGQLAIDGVVVIGEGEKDEAPALYTGERIGGASTEDVQLDIAVDPVEGTTYLANGLTNALAVIAVAPRGTMMDPGPAFYMEKLVVPPAARGKIDPTWPVERRLTALAQALNKPIGELTIYVLEKPRHRGLVARIHEAGARVALYPAGDVAGALMAAIPDSGIDALMGTGGTPEGIMSACAVRALGGDFMGRLDPQLPTEQIAVKEAGLDSTRWYALEDIIRSRNVFFCATGITTGLLLEGVERRETHERLHTLMISGASGERQIMSNWRPRTRPGA</sequence>
<dbReference type="SUPFAM" id="SSF56655">
    <property type="entry name" value="Carbohydrate phosphatase"/>
    <property type="match status" value="1"/>
</dbReference>
<dbReference type="EMBL" id="JACIGI010000006">
    <property type="protein sequence ID" value="MBB4285389.1"/>
    <property type="molecule type" value="Genomic_DNA"/>
</dbReference>
<organism evidence="9 10">
    <name type="scientific">Roseospira goensis</name>
    <dbReference type="NCBI Taxonomy" id="391922"/>
    <lineage>
        <taxon>Bacteria</taxon>
        <taxon>Pseudomonadati</taxon>
        <taxon>Pseudomonadota</taxon>
        <taxon>Alphaproteobacteria</taxon>
        <taxon>Rhodospirillales</taxon>
        <taxon>Rhodospirillaceae</taxon>
        <taxon>Roseospira</taxon>
    </lineage>
</organism>
<evidence type="ECO:0000256" key="1">
    <source>
        <dbReference type="ARBA" id="ARBA00001273"/>
    </source>
</evidence>
<dbReference type="Proteomes" id="UP000555728">
    <property type="component" value="Unassembled WGS sequence"/>
</dbReference>
<evidence type="ECO:0000313" key="9">
    <source>
        <dbReference type="EMBL" id="MBB4285389.1"/>
    </source>
</evidence>
<evidence type="ECO:0000256" key="3">
    <source>
        <dbReference type="ARBA" id="ARBA00022723"/>
    </source>
</evidence>
<evidence type="ECO:0000256" key="8">
    <source>
        <dbReference type="PIRSR" id="PIRSR004532-1"/>
    </source>
</evidence>
<dbReference type="RefSeq" id="WP_246423580.1">
    <property type="nucleotide sequence ID" value="NZ_JACIGI010000006.1"/>
</dbReference>
<gene>
    <name evidence="9" type="ORF">GGD88_001106</name>
</gene>
<feature type="binding site" evidence="8">
    <location>
        <position position="94"/>
    </location>
    <ligand>
        <name>Mn(2+)</name>
        <dbReference type="ChEBI" id="CHEBI:29035"/>
        <label>2</label>
    </ligand>
</feature>
<comment type="cofactor">
    <cofactor evidence="8">
        <name>Mn(2+)</name>
        <dbReference type="ChEBI" id="CHEBI:29035"/>
    </cofactor>
</comment>
<comment type="catalytic activity">
    <reaction evidence="1">
        <text>beta-D-fructose 1,6-bisphosphate + H2O = beta-D-fructose 6-phosphate + phosphate</text>
        <dbReference type="Rhea" id="RHEA:11064"/>
        <dbReference type="ChEBI" id="CHEBI:15377"/>
        <dbReference type="ChEBI" id="CHEBI:32966"/>
        <dbReference type="ChEBI" id="CHEBI:43474"/>
        <dbReference type="ChEBI" id="CHEBI:57634"/>
        <dbReference type="EC" id="3.1.3.11"/>
    </reaction>
</comment>
<dbReference type="GO" id="GO:0030388">
    <property type="term" value="P:fructose 1,6-bisphosphate metabolic process"/>
    <property type="evidence" value="ECO:0007669"/>
    <property type="project" value="TreeGrafter"/>
</dbReference>
<comment type="similarity">
    <text evidence="2 7">Belongs to the FBPase class 2 family.</text>
</comment>
<name>A0A7W6WK47_9PROT</name>
<dbReference type="InterPro" id="IPR004464">
    <property type="entry name" value="FBPase_class-2/SBPase"/>
</dbReference>
<reference evidence="9 10" key="1">
    <citation type="submission" date="2020-08" db="EMBL/GenBank/DDBJ databases">
        <title>Genome sequencing of Purple Non-Sulfur Bacteria from various extreme environments.</title>
        <authorList>
            <person name="Mayer M."/>
        </authorList>
    </citation>
    <scope>NUCLEOTIDE SEQUENCE [LARGE SCALE GENOMIC DNA]</scope>
    <source>
        <strain evidence="9 10">JA135</strain>
    </source>
</reference>
<feature type="binding site" evidence="8">
    <location>
        <position position="64"/>
    </location>
    <ligand>
        <name>Mn(2+)</name>
        <dbReference type="ChEBI" id="CHEBI:29035"/>
        <label>1</label>
    </ligand>
</feature>
<dbReference type="GO" id="GO:0006094">
    <property type="term" value="P:gluconeogenesis"/>
    <property type="evidence" value="ECO:0007669"/>
    <property type="project" value="InterPro"/>
</dbReference>
<dbReference type="PIRSF" id="PIRSF004532">
    <property type="entry name" value="GlpX"/>
    <property type="match status" value="1"/>
</dbReference>
<dbReference type="CDD" id="cd01516">
    <property type="entry name" value="FBPase_glpX"/>
    <property type="match status" value="1"/>
</dbReference>
<evidence type="ECO:0000313" key="10">
    <source>
        <dbReference type="Proteomes" id="UP000555728"/>
    </source>
</evidence>
<evidence type="ECO:0000256" key="4">
    <source>
        <dbReference type="ARBA" id="ARBA00022801"/>
    </source>
</evidence>
<keyword evidence="5 8" id="KW-0464">Manganese</keyword>
<accession>A0A7W6WK47</accession>
<dbReference type="Pfam" id="PF03320">
    <property type="entry name" value="FBPase_glpX"/>
    <property type="match status" value="1"/>
</dbReference>
<evidence type="ECO:0000256" key="2">
    <source>
        <dbReference type="ARBA" id="ARBA00008989"/>
    </source>
</evidence>
<dbReference type="GO" id="GO:0042132">
    <property type="term" value="F:fructose 1,6-bisphosphate 1-phosphatase activity"/>
    <property type="evidence" value="ECO:0007669"/>
    <property type="project" value="UniProtKB-EC"/>
</dbReference>
<dbReference type="GO" id="GO:0046872">
    <property type="term" value="F:metal ion binding"/>
    <property type="evidence" value="ECO:0007669"/>
    <property type="project" value="UniProtKB-KW"/>
</dbReference>
<dbReference type="AlphaFoldDB" id="A0A7W6WK47"/>
<keyword evidence="6 7" id="KW-0119">Carbohydrate metabolism</keyword>
<evidence type="ECO:0000256" key="7">
    <source>
        <dbReference type="PIRNR" id="PIRNR004532"/>
    </source>
</evidence>
<feature type="binding site" evidence="8">
    <location>
        <position position="97"/>
    </location>
    <ligand>
        <name>Mn(2+)</name>
        <dbReference type="ChEBI" id="CHEBI:29035"/>
        <label>2</label>
    </ligand>
</feature>
<dbReference type="PANTHER" id="PTHR30447:SF0">
    <property type="entry name" value="FRUCTOSE-1,6-BISPHOSPHATASE 1 CLASS 2-RELATED"/>
    <property type="match status" value="1"/>
</dbReference>
<keyword evidence="4 9" id="KW-0378">Hydrolase</keyword>